<dbReference type="EMBL" id="LGCK01000007">
    <property type="protein sequence ID" value="KPL72517.1"/>
    <property type="molecule type" value="Genomic_DNA"/>
</dbReference>
<reference evidence="2 3" key="1">
    <citation type="submission" date="2015-07" db="EMBL/GenBank/DDBJ databases">
        <title>Genome sequence of Leptolinea tardivitalis DSM 16556.</title>
        <authorList>
            <person name="Hemp J."/>
            <person name="Ward L.M."/>
            <person name="Pace L.A."/>
            <person name="Fischer W.W."/>
        </authorList>
    </citation>
    <scope>NUCLEOTIDE SEQUENCE [LARGE SCALE GENOMIC DNA]</scope>
    <source>
        <strain evidence="2 3">YMTK-2</strain>
    </source>
</reference>
<accession>A0A0P6WTG9</accession>
<feature type="signal peptide" evidence="1">
    <location>
        <begin position="1"/>
        <end position="20"/>
    </location>
</feature>
<sequence length="267" mass="29598">MKKILTSLVFLAVLSTSCSTQPTPPPVPTPDLNALVGTMMAATLTAIAPTPAPPTETPLPEPTPTVLPPGTLMEEFGSNFTYPNAEYWSDPMDASLVKHNFGVSVNADTLKYDFADPETYLYTFYQKEMPADVTVETTYNMDTTQSSEASVVCRVDPTSRNKWYEFRVIHFERAAVIYYFERKDVYQNPYTRLAYAKLSVELFRDQPNRIEGRCQGNKLTVSVNGQEITSVEDTRLTSGGLVGMGGVSHSKVPMSISYLNLNVHPAQ</sequence>
<feature type="chain" id="PRO_5006132629" description="3-keto-disaccharide hydrolase domain-containing protein" evidence="1">
    <location>
        <begin position="21"/>
        <end position="267"/>
    </location>
</feature>
<name>A0A0P6WTG9_9CHLR</name>
<dbReference type="AlphaFoldDB" id="A0A0P6WTG9"/>
<dbReference type="PROSITE" id="PS51257">
    <property type="entry name" value="PROKAR_LIPOPROTEIN"/>
    <property type="match status" value="1"/>
</dbReference>
<dbReference type="Proteomes" id="UP000050430">
    <property type="component" value="Unassembled WGS sequence"/>
</dbReference>
<gene>
    <name evidence="2" type="ORF">ADM99_05165</name>
</gene>
<keyword evidence="3" id="KW-1185">Reference proteome</keyword>
<proteinExistence type="predicted"/>
<evidence type="ECO:0000313" key="2">
    <source>
        <dbReference type="EMBL" id="KPL72517.1"/>
    </source>
</evidence>
<evidence type="ECO:0008006" key="4">
    <source>
        <dbReference type="Google" id="ProtNLM"/>
    </source>
</evidence>
<protein>
    <recommendedName>
        <fullName evidence="4">3-keto-disaccharide hydrolase domain-containing protein</fullName>
    </recommendedName>
</protein>
<organism evidence="2 3">
    <name type="scientific">Leptolinea tardivitalis</name>
    <dbReference type="NCBI Taxonomy" id="229920"/>
    <lineage>
        <taxon>Bacteria</taxon>
        <taxon>Bacillati</taxon>
        <taxon>Chloroflexota</taxon>
        <taxon>Anaerolineae</taxon>
        <taxon>Anaerolineales</taxon>
        <taxon>Anaerolineaceae</taxon>
        <taxon>Leptolinea</taxon>
    </lineage>
</organism>
<evidence type="ECO:0000313" key="3">
    <source>
        <dbReference type="Proteomes" id="UP000050430"/>
    </source>
</evidence>
<evidence type="ECO:0000256" key="1">
    <source>
        <dbReference type="SAM" id="SignalP"/>
    </source>
</evidence>
<keyword evidence="1" id="KW-0732">Signal</keyword>
<comment type="caution">
    <text evidence="2">The sequence shown here is derived from an EMBL/GenBank/DDBJ whole genome shotgun (WGS) entry which is preliminary data.</text>
</comment>
<dbReference type="Gene3D" id="2.60.120.560">
    <property type="entry name" value="Exo-inulinase, domain 1"/>
    <property type="match status" value="1"/>
</dbReference>
<dbReference type="RefSeq" id="WP_062531897.1">
    <property type="nucleotide sequence ID" value="NZ_BBYA01000008.1"/>
</dbReference>